<dbReference type="EMBL" id="CH473994">
    <property type="protein sequence ID" value="EDL93788.1"/>
    <property type="molecule type" value="Genomic_DNA"/>
</dbReference>
<dbReference type="Proteomes" id="UP000234681">
    <property type="component" value="Chromosome 1"/>
</dbReference>
<proteinExistence type="predicted"/>
<accession>A6JPB6</accession>
<reference evidence="2" key="1">
    <citation type="submission" date="2005-09" db="EMBL/GenBank/DDBJ databases">
        <authorList>
            <person name="Mural R.J."/>
            <person name="Li P.W."/>
            <person name="Adams M.D."/>
            <person name="Amanatides P.G."/>
            <person name="Baden-Tillson H."/>
            <person name="Barnstead M."/>
            <person name="Chin S.H."/>
            <person name="Dew I."/>
            <person name="Evans C.A."/>
            <person name="Ferriera S."/>
            <person name="Flanigan M."/>
            <person name="Fosler C."/>
            <person name="Glodek A."/>
            <person name="Gu Z."/>
            <person name="Holt R.A."/>
            <person name="Jennings D."/>
            <person name="Kraft C.L."/>
            <person name="Lu F."/>
            <person name="Nguyen T."/>
            <person name="Nusskern D.R."/>
            <person name="Pfannkoch C.M."/>
            <person name="Sitter C."/>
            <person name="Sutton G.G."/>
            <person name="Venter J.C."/>
            <person name="Wang Z."/>
            <person name="Woodage T."/>
            <person name="Zheng X.H."/>
            <person name="Zhong F."/>
        </authorList>
    </citation>
    <scope>NUCLEOTIDE SEQUENCE [LARGE SCALE GENOMIC DNA]</scope>
    <source>
        <strain>BN</strain>
        <strain evidence="2">Sprague-Dawley</strain>
    </source>
</reference>
<name>A6JPB6_RAT</name>
<sequence>MLKRKSVYVGSWEAIAFPHSGSHLAFCV</sequence>
<protein>
    <submittedName>
        <fullName evidence="1">RCG57321</fullName>
    </submittedName>
</protein>
<organism evidence="1 2">
    <name type="scientific">Rattus norvegicus</name>
    <name type="common">Rat</name>
    <dbReference type="NCBI Taxonomy" id="10116"/>
    <lineage>
        <taxon>Eukaryota</taxon>
        <taxon>Metazoa</taxon>
        <taxon>Chordata</taxon>
        <taxon>Craniata</taxon>
        <taxon>Vertebrata</taxon>
        <taxon>Euteleostomi</taxon>
        <taxon>Mammalia</taxon>
        <taxon>Eutheria</taxon>
        <taxon>Euarchontoglires</taxon>
        <taxon>Glires</taxon>
        <taxon>Rodentia</taxon>
        <taxon>Myomorpha</taxon>
        <taxon>Muroidea</taxon>
        <taxon>Muridae</taxon>
        <taxon>Murinae</taxon>
        <taxon>Rattus</taxon>
    </lineage>
</organism>
<dbReference type="AlphaFoldDB" id="A6JPB6"/>
<evidence type="ECO:0000313" key="2">
    <source>
        <dbReference type="Proteomes" id="UP000234681"/>
    </source>
</evidence>
<evidence type="ECO:0000313" key="1">
    <source>
        <dbReference type="EMBL" id="EDL93788.1"/>
    </source>
</evidence>
<gene>
    <name evidence="1" type="ORF">rCG_57321</name>
</gene>